<keyword evidence="3" id="KW-1185">Reference proteome</keyword>
<evidence type="ECO:0000256" key="1">
    <source>
        <dbReference type="ARBA" id="ARBA00023002"/>
    </source>
</evidence>
<accession>A0A128A5G1</accession>
<dbReference type="AlphaFoldDB" id="A0A128A5G1"/>
<dbReference type="GO" id="GO:0016491">
    <property type="term" value="F:oxidoreductase activity"/>
    <property type="evidence" value="ECO:0007669"/>
    <property type="project" value="UniProtKB-KW"/>
</dbReference>
<keyword evidence="1" id="KW-0560">Oxidoreductase</keyword>
<dbReference type="InterPro" id="IPR016084">
    <property type="entry name" value="Haem_Oase-like_multi-hlx"/>
</dbReference>
<evidence type="ECO:0000313" key="2">
    <source>
        <dbReference type="EMBL" id="CUR52580.1"/>
    </source>
</evidence>
<name>A0A128A5G1_9ARCH</name>
<proteinExistence type="predicted"/>
<dbReference type="Gene3D" id="1.20.910.10">
    <property type="entry name" value="Heme oxygenase-like"/>
    <property type="match status" value="1"/>
</dbReference>
<reference evidence="3" key="1">
    <citation type="submission" date="2015-10" db="EMBL/GenBank/DDBJ databases">
        <authorList>
            <person name="Lehtovirta-Morley L.E."/>
            <person name="Vieille C."/>
        </authorList>
    </citation>
    <scope>NUCLEOTIDE SEQUENCE [LARGE SCALE GENOMIC DNA]</scope>
</reference>
<dbReference type="Pfam" id="PF14518">
    <property type="entry name" value="Haem_oxygenas_2"/>
    <property type="match status" value="1"/>
</dbReference>
<gene>
    <name evidence="2" type="ORF">NDEV_1818</name>
</gene>
<dbReference type="InterPro" id="IPR039068">
    <property type="entry name" value="PqqC-like"/>
</dbReference>
<protein>
    <submittedName>
        <fullName evidence="2">TENA/THI-4 family protein</fullName>
    </submittedName>
</protein>
<sequence>MSSLIQRIDKIIEDQSLLKHKFYVMWNEGKLSMDSLSGYSKEYFQLVKAVPSFVGEVMEKSPSEIKNKIASNRDEEAEHIEPWIKFAAALGVSQNDLKNYAGLDYTKQAISNLSCLMNSFEGGAAAMYALEQEIPKISLSKIDGLRKFYGLSDDDAIEYFRLHAEADIRHAALWRKILEKTHASREDELVEIASKSLAAQNLLLDSCYNAYC</sequence>
<dbReference type="SMART" id="SM01236">
    <property type="entry name" value="Haem_oxygenase_2"/>
    <property type="match status" value="1"/>
</dbReference>
<dbReference type="Proteomes" id="UP000196239">
    <property type="component" value="Chromosome 1"/>
</dbReference>
<dbReference type="PANTHER" id="PTHR40279">
    <property type="entry name" value="PQQC-LIKE PROTEIN"/>
    <property type="match status" value="1"/>
</dbReference>
<organism evidence="2 3">
    <name type="scientific">Nitrosotalea devaniterrae</name>
    <dbReference type="NCBI Taxonomy" id="1078905"/>
    <lineage>
        <taxon>Archaea</taxon>
        <taxon>Nitrososphaerota</taxon>
        <taxon>Nitrososphaeria</taxon>
        <taxon>Nitrosotaleales</taxon>
        <taxon>Nitrosotaleaceae</taxon>
        <taxon>Nitrosotalea</taxon>
    </lineage>
</organism>
<dbReference type="KEGG" id="ndv:NDEV_1818"/>
<evidence type="ECO:0000313" key="3">
    <source>
        <dbReference type="Proteomes" id="UP000196239"/>
    </source>
</evidence>
<dbReference type="EMBL" id="LN890280">
    <property type="protein sequence ID" value="CUR52580.1"/>
    <property type="molecule type" value="Genomic_DNA"/>
</dbReference>
<dbReference type="SUPFAM" id="SSF48613">
    <property type="entry name" value="Heme oxygenase-like"/>
    <property type="match status" value="1"/>
</dbReference>
<dbReference type="PANTHER" id="PTHR40279:SF3">
    <property type="entry name" value="4-AMINOBENZOATE SYNTHASE"/>
    <property type="match status" value="1"/>
</dbReference>